<dbReference type="GO" id="GO:0003676">
    <property type="term" value="F:nucleic acid binding"/>
    <property type="evidence" value="ECO:0007669"/>
    <property type="project" value="InterPro"/>
</dbReference>
<evidence type="ECO:0008006" key="3">
    <source>
        <dbReference type="Google" id="ProtNLM"/>
    </source>
</evidence>
<comment type="caution">
    <text evidence="1">The sequence shown here is derived from an EMBL/GenBank/DDBJ whole genome shotgun (WGS) entry which is preliminary data.</text>
</comment>
<dbReference type="Gene3D" id="3.30.420.10">
    <property type="entry name" value="Ribonuclease H-like superfamily/Ribonuclease H"/>
    <property type="match status" value="1"/>
</dbReference>
<dbReference type="AlphaFoldDB" id="A0AAD7I146"/>
<reference evidence="1" key="1">
    <citation type="submission" date="2023-03" db="EMBL/GenBank/DDBJ databases">
        <title>Massive genome expansion in bonnet fungi (Mycena s.s.) driven by repeated elements and novel gene families across ecological guilds.</title>
        <authorList>
            <consortium name="Lawrence Berkeley National Laboratory"/>
            <person name="Harder C.B."/>
            <person name="Miyauchi S."/>
            <person name="Viragh M."/>
            <person name="Kuo A."/>
            <person name="Thoen E."/>
            <person name="Andreopoulos B."/>
            <person name="Lu D."/>
            <person name="Skrede I."/>
            <person name="Drula E."/>
            <person name="Henrissat B."/>
            <person name="Morin E."/>
            <person name="Kohler A."/>
            <person name="Barry K."/>
            <person name="LaButti K."/>
            <person name="Morin E."/>
            <person name="Salamov A."/>
            <person name="Lipzen A."/>
            <person name="Mereny Z."/>
            <person name="Hegedus B."/>
            <person name="Baldrian P."/>
            <person name="Stursova M."/>
            <person name="Weitz H."/>
            <person name="Taylor A."/>
            <person name="Grigoriev I.V."/>
            <person name="Nagy L.G."/>
            <person name="Martin F."/>
            <person name="Kauserud H."/>
        </authorList>
    </citation>
    <scope>NUCLEOTIDE SEQUENCE</scope>
    <source>
        <strain evidence="1">CBHHK182m</strain>
    </source>
</reference>
<dbReference type="InterPro" id="IPR036397">
    <property type="entry name" value="RNaseH_sf"/>
</dbReference>
<evidence type="ECO:0000313" key="1">
    <source>
        <dbReference type="EMBL" id="KAJ7731543.1"/>
    </source>
</evidence>
<organism evidence="1 2">
    <name type="scientific">Mycena metata</name>
    <dbReference type="NCBI Taxonomy" id="1033252"/>
    <lineage>
        <taxon>Eukaryota</taxon>
        <taxon>Fungi</taxon>
        <taxon>Dikarya</taxon>
        <taxon>Basidiomycota</taxon>
        <taxon>Agaricomycotina</taxon>
        <taxon>Agaricomycetes</taxon>
        <taxon>Agaricomycetidae</taxon>
        <taxon>Agaricales</taxon>
        <taxon>Marasmiineae</taxon>
        <taxon>Mycenaceae</taxon>
        <taxon>Mycena</taxon>
    </lineage>
</organism>
<name>A0AAD7I146_9AGAR</name>
<gene>
    <name evidence="1" type="ORF">B0H16DRAFT_1329292</name>
</gene>
<evidence type="ECO:0000313" key="2">
    <source>
        <dbReference type="Proteomes" id="UP001215598"/>
    </source>
</evidence>
<dbReference type="InterPro" id="IPR012337">
    <property type="entry name" value="RNaseH-like_sf"/>
</dbReference>
<dbReference type="Proteomes" id="UP001215598">
    <property type="component" value="Unassembled WGS sequence"/>
</dbReference>
<proteinExistence type="predicted"/>
<sequence length="588" mass="66066">MALFRREPSITQLNNKNQCKCLRINHSAHTIGDAVKIAERLEKGNHSPHRNCGCLDCTFDRDIRGCLNPHSCATAALRRFDELLPKWDPRTLEAHQNVRQNEGEDSPWTFHDAEQISSLTDGFRVFIKEKKKDGHIVQALPPLITVANPPRDPVQIFLGAVCAKTGDAEAKAGLGIFIATNDPRNKSIRVPETLEQTVANAEMLAALVAVRLLPRNTPVLVVSGRDLIIKNLKSAPTWEDRGWVETRNKDVLIALMSELRARTAKTSFCESKGGQYALGCAQAQALASEAAQRNNADAINVTARPETVLRGAKLSKLTQSTAYKLIKSLREKVSRKATDEVVKLVQSTVKQLYLYMPTTTMVWKSTRHKDITRQIRSFLWRCLHSSLRIGKYWKHIPECEDRELCPTCGVTEDLDHIMVQCNRPGQAEVWKLAEKLWLKKGHTWPAPTVGGILGCRLATFKVDGRKSQADARLYTILMTESAHLIWKLRCEFVVGREGKDPASEREIHNRWVHVINERLEIDRSLTDQLRYGKQYSIAPSLVRDTWKGILEDEANLPDNWLRGPKVLVGIAPVRSQRSPPPPAVDGVG</sequence>
<dbReference type="SUPFAM" id="SSF53098">
    <property type="entry name" value="Ribonuclease H-like"/>
    <property type="match status" value="1"/>
</dbReference>
<accession>A0AAD7I146</accession>
<dbReference type="EMBL" id="JARKIB010000152">
    <property type="protein sequence ID" value="KAJ7731543.1"/>
    <property type="molecule type" value="Genomic_DNA"/>
</dbReference>
<protein>
    <recommendedName>
        <fullName evidence="3">RNase H type-1 domain-containing protein</fullName>
    </recommendedName>
</protein>
<keyword evidence="2" id="KW-1185">Reference proteome</keyword>